<dbReference type="PANTHER" id="PTHR46362">
    <property type="entry name" value="GEM-ASSOCIATED PROTEIN 5"/>
    <property type="match status" value="1"/>
</dbReference>
<accession>A0A162PUH9</accession>
<evidence type="ECO:0000313" key="5">
    <source>
        <dbReference type="Proteomes" id="UP000077315"/>
    </source>
</evidence>
<evidence type="ECO:0000256" key="2">
    <source>
        <dbReference type="SAM" id="MobiDB-lite"/>
    </source>
</evidence>
<dbReference type="GO" id="GO:0000387">
    <property type="term" value="P:spliceosomal snRNP assembly"/>
    <property type="evidence" value="ECO:0007669"/>
    <property type="project" value="TreeGrafter"/>
</dbReference>
<feature type="region of interest" description="Disordered" evidence="2">
    <location>
        <begin position="1048"/>
        <end position="1078"/>
    </location>
</feature>
<evidence type="ECO:0000259" key="3">
    <source>
        <dbReference type="Pfam" id="PF23774"/>
    </source>
</evidence>
<dbReference type="Pfam" id="PF00400">
    <property type="entry name" value="WD40"/>
    <property type="match status" value="1"/>
</dbReference>
<dbReference type="PANTHER" id="PTHR46362:SF1">
    <property type="entry name" value="GEM-ASSOCIATED PROTEIN 5"/>
    <property type="match status" value="1"/>
</dbReference>
<dbReference type="InterPro" id="IPR036322">
    <property type="entry name" value="WD40_repeat_dom_sf"/>
</dbReference>
<name>A0A162PUH9_PHYB8</name>
<dbReference type="SMART" id="SM00320">
    <property type="entry name" value="WD40"/>
    <property type="match status" value="9"/>
</dbReference>
<reference evidence="5" key="1">
    <citation type="submission" date="2015-06" db="EMBL/GenBank/DDBJ databases">
        <title>Expansion of signal transduction pathways in fungi by whole-genome duplication.</title>
        <authorList>
            <consortium name="DOE Joint Genome Institute"/>
            <person name="Corrochano L.M."/>
            <person name="Kuo A."/>
            <person name="Marcet-Houben M."/>
            <person name="Polaino S."/>
            <person name="Salamov A."/>
            <person name="Villalobos J.M."/>
            <person name="Alvarez M.I."/>
            <person name="Avalos J."/>
            <person name="Benito E.P."/>
            <person name="Benoit I."/>
            <person name="Burger G."/>
            <person name="Camino L.P."/>
            <person name="Canovas D."/>
            <person name="Cerda-Olmedo E."/>
            <person name="Cheng J.-F."/>
            <person name="Dominguez A."/>
            <person name="Elias M."/>
            <person name="Eslava A.P."/>
            <person name="Glaser F."/>
            <person name="Grimwood J."/>
            <person name="Gutierrez G."/>
            <person name="Heitman J."/>
            <person name="Henrissat B."/>
            <person name="Iturriaga E.A."/>
            <person name="Lang B.F."/>
            <person name="Lavin J.L."/>
            <person name="Lee S."/>
            <person name="Li W."/>
            <person name="Lindquist E."/>
            <person name="Lopez-Garcia S."/>
            <person name="Luque E.M."/>
            <person name="Marcos A.T."/>
            <person name="Martin J."/>
            <person name="McCluskey K."/>
            <person name="Medina H.R."/>
            <person name="Miralles-Duran A."/>
            <person name="Miyazaki A."/>
            <person name="Munoz-Torres E."/>
            <person name="Oguiza J.A."/>
            <person name="Ohm R."/>
            <person name="Olmedo M."/>
            <person name="Orejas M."/>
            <person name="Ortiz-Castellanos L."/>
            <person name="Pisabarro A.G."/>
            <person name="Rodriguez-Romero J."/>
            <person name="Ruiz-Herrera J."/>
            <person name="Ruiz-Vazquez R."/>
            <person name="Sanz C."/>
            <person name="Schackwitz W."/>
            <person name="Schmutz J."/>
            <person name="Shahriari M."/>
            <person name="Shelest E."/>
            <person name="Silva-Franco F."/>
            <person name="Soanes D."/>
            <person name="Syed K."/>
            <person name="Tagua V.G."/>
            <person name="Talbot N.J."/>
            <person name="Thon M."/>
            <person name="De vries R.P."/>
            <person name="Wiebenga A."/>
            <person name="Yadav J.S."/>
            <person name="Braun E.L."/>
            <person name="Baker S."/>
            <person name="Garre V."/>
            <person name="Horwitz B."/>
            <person name="Torres-Martinez S."/>
            <person name="Idnurm A."/>
            <person name="Herrera-Estrella A."/>
            <person name="Gabaldon T."/>
            <person name="Grigoriev I.V."/>
        </authorList>
    </citation>
    <scope>NUCLEOTIDE SEQUENCE [LARGE SCALE GENOMIC DNA]</scope>
    <source>
        <strain evidence="5">NRRL 1555(-)</strain>
    </source>
</reference>
<dbReference type="InterPro" id="IPR011047">
    <property type="entry name" value="Quinoprotein_ADH-like_sf"/>
</dbReference>
<dbReference type="AlphaFoldDB" id="A0A162PUH9"/>
<keyword evidence="5" id="KW-1185">Reference proteome</keyword>
<organism evidence="4 5">
    <name type="scientific">Phycomyces blakesleeanus (strain ATCC 8743b / DSM 1359 / FGSC 10004 / NBRC 33097 / NRRL 1555)</name>
    <dbReference type="NCBI Taxonomy" id="763407"/>
    <lineage>
        <taxon>Eukaryota</taxon>
        <taxon>Fungi</taxon>
        <taxon>Fungi incertae sedis</taxon>
        <taxon>Mucoromycota</taxon>
        <taxon>Mucoromycotina</taxon>
        <taxon>Mucoromycetes</taxon>
        <taxon>Mucorales</taxon>
        <taxon>Phycomycetaceae</taxon>
        <taxon>Phycomyces</taxon>
    </lineage>
</organism>
<dbReference type="InParanoid" id="A0A162PUH9"/>
<feature type="repeat" description="WD" evidence="1">
    <location>
        <begin position="592"/>
        <end position="626"/>
    </location>
</feature>
<dbReference type="Proteomes" id="UP000077315">
    <property type="component" value="Unassembled WGS sequence"/>
</dbReference>
<dbReference type="VEuPathDB" id="FungiDB:PHYBLDRAFT_143082"/>
<evidence type="ECO:0000313" key="4">
    <source>
        <dbReference type="EMBL" id="OAD76097.1"/>
    </source>
</evidence>
<dbReference type="GO" id="GO:0005634">
    <property type="term" value="C:nucleus"/>
    <property type="evidence" value="ECO:0007669"/>
    <property type="project" value="TreeGrafter"/>
</dbReference>
<feature type="domain" description="Gem-associated protein 5 TPR" evidence="3">
    <location>
        <begin position="831"/>
        <end position="1034"/>
    </location>
</feature>
<dbReference type="InterPro" id="IPR052640">
    <property type="entry name" value="Gemin-5"/>
</dbReference>
<dbReference type="OrthoDB" id="7326421at2759"/>
<dbReference type="InterPro" id="IPR015943">
    <property type="entry name" value="WD40/YVTN_repeat-like_dom_sf"/>
</dbReference>
<dbReference type="GeneID" id="28991838"/>
<feature type="region of interest" description="Disordered" evidence="2">
    <location>
        <begin position="691"/>
        <end position="713"/>
    </location>
</feature>
<dbReference type="Pfam" id="PF23774">
    <property type="entry name" value="TPR_GEMI5"/>
    <property type="match status" value="1"/>
</dbReference>
<dbReference type="EMBL" id="KV440976">
    <property type="protein sequence ID" value="OAD76097.1"/>
    <property type="molecule type" value="Genomic_DNA"/>
</dbReference>
<proteinExistence type="predicted"/>
<dbReference type="GO" id="GO:0003730">
    <property type="term" value="F:mRNA 3'-UTR binding"/>
    <property type="evidence" value="ECO:0007669"/>
    <property type="project" value="TreeGrafter"/>
</dbReference>
<dbReference type="SUPFAM" id="SSF50978">
    <property type="entry name" value="WD40 repeat-like"/>
    <property type="match status" value="1"/>
</dbReference>
<sequence length="1120" mass="124878">MDNILPLCEAYPPAPNWYTSYAATTVEPHFYIYAARNSIVVLDMRTMQFRRTFLASLDKIQAVAAYEQFCFTGGVDPTIRAWNILDGNYITKYNSHNVEVTALLCIRNGTILISGDKSGCIVAQEAFGSIVVKKKQVKAEVRALAHTSFHDEDYIAVGYSNGMIRIEKLDAQLKLTTVYEMVDQINDVHSLAWQSLPSQTTESNPQWPLLASSFRHQKHVDLWNVPTESHCSKINLPSPGGQWSRNQKDTSWTELSWSPNDKDLLYMTSQSGAIICFNTKEPRKPVEVPKGGFGDKHTRVVFSMLWAYGKLSLNHFQIIKWNVKTHESVNCIKGHNGYPFSISISPLTPYQAVIGLGDSNIKIWTFSGEGKSMKKRKKHDFYESKIIWKGLQGQIEHVLWHPKRPDLLAYSTQYGRVGVYDANANKNTVFKTYHKQEYGPNISWGSLSSGTGSEYVLVSCGAEHIIAYDPMEPEKQPVFLAPLLENANPAWTQSINAKANAKRSCMAIDSTGKLIAFGYTDGVVDVYRLDTFKLVFVANCHRHCVLAIAWQSPTKFATGCRHGTVAIHTIPSTGLDNLPDIPLADSSASYVLSGHKKNITALAWSTHKDTPLLASVSVDMIACVWNEQSQKPIAWFREHRGRIFSVCWNILEPNEVFTCGDDRFIFKWKYTDHPFSPKLETEQSYYDKEISKLKTPKRNKTQEPTENGNSKNTASAANAAVIANSNATAFIATANTTAKTESVEGEPKPKKRKTKGSSLAYLGGKLENINHSTLQRYCLTLASKIYGGDPAETVKNVKSQLPSDLLSDQVDSYAKWVPFDDNTENSKAFLLFGGKNDVRLLLEEEDKQAYIKDSENPSTNDTRLWLGTTRGCAQSFGDIGNDFTDNSIADWIALALSPMNGKDAWINLMEKKAKKLAETDHHILAATCYIACSRICEAVEVCRKGSKFREAITIAKARMPQNENVLSTLFSEWGGALQKSDEEILAALCFLQSKRQGSVVNAIQLLARRNTDECLFWSACLAWLTKDSTVEECIKKWVSLVKEKDEQKDKVASKKKAEEADVPKIPENIKDSTSTACSSEEPINIENVVDIVIAESHVHMTAAGAEVDEEAATKTSEKPS</sequence>
<feature type="compositionally biased region" description="Basic and acidic residues" evidence="2">
    <location>
        <begin position="1048"/>
        <end position="1070"/>
    </location>
</feature>
<keyword evidence="1" id="KW-0853">WD repeat</keyword>
<dbReference type="PROSITE" id="PS50082">
    <property type="entry name" value="WD_REPEATS_2"/>
    <property type="match status" value="1"/>
</dbReference>
<dbReference type="GO" id="GO:0032797">
    <property type="term" value="C:SMN complex"/>
    <property type="evidence" value="ECO:0007669"/>
    <property type="project" value="TreeGrafter"/>
</dbReference>
<dbReference type="RefSeq" id="XP_018294137.1">
    <property type="nucleotide sequence ID" value="XM_018430932.1"/>
</dbReference>
<dbReference type="Gene3D" id="2.130.10.10">
    <property type="entry name" value="YVTN repeat-like/Quinoprotein amine dehydrogenase"/>
    <property type="match status" value="2"/>
</dbReference>
<dbReference type="InterPro" id="IPR001680">
    <property type="entry name" value="WD40_rpt"/>
</dbReference>
<protein>
    <recommendedName>
        <fullName evidence="3">Gem-associated protein 5 TPR domain-containing protein</fullName>
    </recommendedName>
</protein>
<feature type="region of interest" description="Disordered" evidence="2">
    <location>
        <begin position="737"/>
        <end position="756"/>
    </location>
</feature>
<gene>
    <name evidence="4" type="ORF">PHYBLDRAFT_143082</name>
</gene>
<dbReference type="InterPro" id="IPR056421">
    <property type="entry name" value="TPR_GEMI5"/>
</dbReference>
<dbReference type="STRING" id="763407.A0A162PUH9"/>
<dbReference type="SUPFAM" id="SSF50998">
    <property type="entry name" value="Quinoprotein alcohol dehydrogenase-like"/>
    <property type="match status" value="1"/>
</dbReference>
<evidence type="ECO:0000256" key="1">
    <source>
        <dbReference type="PROSITE-ProRule" id="PRU00221"/>
    </source>
</evidence>